<keyword evidence="2" id="KW-1185">Reference proteome</keyword>
<accession>A0ABY3RTS6</accession>
<dbReference type="EMBL" id="CP082781">
    <property type="protein sequence ID" value="UGS25867.1"/>
    <property type="molecule type" value="Genomic_DNA"/>
</dbReference>
<organism evidence="1 2">
    <name type="scientific">Microbacterium resistens</name>
    <dbReference type="NCBI Taxonomy" id="156977"/>
    <lineage>
        <taxon>Bacteria</taxon>
        <taxon>Bacillati</taxon>
        <taxon>Actinomycetota</taxon>
        <taxon>Actinomycetes</taxon>
        <taxon>Micrococcales</taxon>
        <taxon>Microbacteriaceae</taxon>
        <taxon>Microbacterium</taxon>
    </lineage>
</organism>
<dbReference type="RefSeq" id="WP_231819627.1">
    <property type="nucleotide sequence ID" value="NZ_CP082781.1"/>
</dbReference>
<evidence type="ECO:0000313" key="2">
    <source>
        <dbReference type="Proteomes" id="UP001199642"/>
    </source>
</evidence>
<name>A0ABY3RTS6_9MICO</name>
<dbReference type="InterPro" id="IPR019239">
    <property type="entry name" value="VapB_antitoxin"/>
</dbReference>
<dbReference type="Proteomes" id="UP001199642">
    <property type="component" value="Chromosome"/>
</dbReference>
<sequence>MTKTLIDVDDALIARAMEVTGATTKKRVVNEALAQVVRRADAIGYVDMIRAGVIVDLDDPQVTDGAQR</sequence>
<protein>
    <submittedName>
        <fullName evidence="1">Type II toxin-antitoxin system VapB family antitoxin</fullName>
    </submittedName>
</protein>
<dbReference type="Pfam" id="PF09957">
    <property type="entry name" value="VapB_antitoxin"/>
    <property type="match status" value="1"/>
</dbReference>
<proteinExistence type="predicted"/>
<reference evidence="1 2" key="1">
    <citation type="submission" date="2023-01" db="EMBL/GenBank/DDBJ databases">
        <title>Characterization of estradiol degrading bacteria Microbacterium sp. MZT7 and reveal degrading genes through genome analysis.</title>
        <authorList>
            <person name="Hao P."/>
            <person name="Gao Y."/>
        </authorList>
    </citation>
    <scope>NUCLEOTIDE SEQUENCE [LARGE SCALE GENOMIC DNA]</scope>
    <source>
        <strain evidence="1 2">MZT7</strain>
    </source>
</reference>
<gene>
    <name evidence="1" type="ORF">K8F61_14585</name>
</gene>
<evidence type="ECO:0000313" key="1">
    <source>
        <dbReference type="EMBL" id="UGS25867.1"/>
    </source>
</evidence>